<feature type="compositionally biased region" description="Polar residues" evidence="1">
    <location>
        <begin position="165"/>
        <end position="189"/>
    </location>
</feature>
<proteinExistence type="predicted"/>
<dbReference type="GeneID" id="106804843"/>
<evidence type="ECO:0000259" key="2">
    <source>
        <dbReference type="PROSITE" id="PS50004"/>
    </source>
</evidence>
<feature type="region of interest" description="Disordered" evidence="1">
    <location>
        <begin position="281"/>
        <end position="324"/>
    </location>
</feature>
<feature type="compositionally biased region" description="Low complexity" evidence="1">
    <location>
        <begin position="223"/>
        <end position="235"/>
    </location>
</feature>
<dbReference type="Gene3D" id="2.60.40.150">
    <property type="entry name" value="C2 domain"/>
    <property type="match status" value="1"/>
</dbReference>
<feature type="region of interest" description="Disordered" evidence="1">
    <location>
        <begin position="51"/>
        <end position="75"/>
    </location>
</feature>
<reference evidence="4" key="1">
    <citation type="submission" date="2025-08" db="UniProtKB">
        <authorList>
            <consortium name="RefSeq"/>
        </authorList>
    </citation>
    <scope>IDENTIFICATION</scope>
</reference>
<dbReference type="Pfam" id="PF00168">
    <property type="entry name" value="C2"/>
    <property type="match status" value="1"/>
</dbReference>
<feature type="domain" description="C2" evidence="2">
    <location>
        <begin position="338"/>
        <end position="460"/>
    </location>
</feature>
<dbReference type="InterPro" id="IPR000008">
    <property type="entry name" value="C2_dom"/>
</dbReference>
<organism evidence="3 4">
    <name type="scientific">Priapulus caudatus</name>
    <name type="common">Priapulid worm</name>
    <dbReference type="NCBI Taxonomy" id="37621"/>
    <lineage>
        <taxon>Eukaryota</taxon>
        <taxon>Metazoa</taxon>
        <taxon>Ecdysozoa</taxon>
        <taxon>Scalidophora</taxon>
        <taxon>Priapulida</taxon>
        <taxon>Priapulimorpha</taxon>
        <taxon>Priapulimorphida</taxon>
        <taxon>Priapulidae</taxon>
        <taxon>Priapulus</taxon>
    </lineage>
</organism>
<dbReference type="PANTHER" id="PTHR46291">
    <property type="entry name" value="C2 DOMAIN-CONTAINING PROTEIN"/>
    <property type="match status" value="1"/>
</dbReference>
<sequence>MDSFKAWMTTKVKTIEQNATEVTSKFANVRVNVMTPRTIPEFVIPHFQAEHAPCSGEGTNSDHSSDRSSPMISPDNSNLSIASLCRSPTSRSCPVTPIPHRGVERCDSIEHKSFSSTDSFPSMMLNLGGRDAARTAHPPPLTRHESKTSPVCSPQHLHCPPPMMINSSSSDSLTHKTCTPSPDPASTVQLKPMRHRLNFRSRSAGEPGSLDLRRPVLRRCSPHRSPSASPAGSPRPARKLPQPPITKRRGNPAKVYLRRRSSLTSYDEKLYLACRDPNAFPTSDSLESATEDEDDDDDRSLPSLSPSFGKSQSHHSHLSDSSCQSRMTVATIATGKAELGQLKLSMQYLPGSKQLKVVLLKGENLGGAAKTHHQMNSFVKLYLVPGKMQKRSSKVVKNTKGPTFNEDFHFLDLELESMPQMQLKLKVLNKSHHLIKPEVIGDVHVKLDPLELTSECRMWKALKSTTATQTTGPRA</sequence>
<feature type="compositionally biased region" description="Polar residues" evidence="1">
    <location>
        <begin position="57"/>
        <end position="75"/>
    </location>
</feature>
<dbReference type="SMART" id="SM00239">
    <property type="entry name" value="C2"/>
    <property type="match status" value="1"/>
</dbReference>
<feature type="compositionally biased region" description="Basic residues" evidence="1">
    <location>
        <begin position="246"/>
        <end position="259"/>
    </location>
</feature>
<keyword evidence="3" id="KW-1185">Reference proteome</keyword>
<dbReference type="PANTHER" id="PTHR46291:SF4">
    <property type="entry name" value="C2 CALCIUM-DEPENDENT DOMAIN-CONTAINING PROTEIN 4C-LIKE"/>
    <property type="match status" value="1"/>
</dbReference>
<protein>
    <submittedName>
        <fullName evidence="4">Uncharacterized protein LOC106804843</fullName>
    </submittedName>
</protein>
<dbReference type="Proteomes" id="UP000695022">
    <property type="component" value="Unplaced"/>
</dbReference>
<dbReference type="InterPro" id="IPR043549">
    <property type="entry name" value="C2C4C/C2C4D"/>
</dbReference>
<feature type="region of interest" description="Disordered" evidence="1">
    <location>
        <begin position="133"/>
        <end position="259"/>
    </location>
</feature>
<evidence type="ECO:0000313" key="3">
    <source>
        <dbReference type="Proteomes" id="UP000695022"/>
    </source>
</evidence>
<name>A0ABM1DP14_PRICU</name>
<dbReference type="InterPro" id="IPR035892">
    <property type="entry name" value="C2_domain_sf"/>
</dbReference>
<accession>A0ABM1DP14</accession>
<dbReference type="RefSeq" id="XP_014661685.1">
    <property type="nucleotide sequence ID" value="XM_014806199.1"/>
</dbReference>
<gene>
    <name evidence="4" type="primary">LOC106804843</name>
</gene>
<feature type="compositionally biased region" description="Acidic residues" evidence="1">
    <location>
        <begin position="289"/>
        <end position="298"/>
    </location>
</feature>
<dbReference type="PROSITE" id="PS50004">
    <property type="entry name" value="C2"/>
    <property type="match status" value="1"/>
</dbReference>
<evidence type="ECO:0000313" key="4">
    <source>
        <dbReference type="RefSeq" id="XP_014661685.1"/>
    </source>
</evidence>
<dbReference type="SUPFAM" id="SSF49562">
    <property type="entry name" value="C2 domain (Calcium/lipid-binding domain, CaLB)"/>
    <property type="match status" value="1"/>
</dbReference>
<evidence type="ECO:0000256" key="1">
    <source>
        <dbReference type="SAM" id="MobiDB-lite"/>
    </source>
</evidence>